<keyword evidence="1" id="KW-0802">TPR repeat</keyword>
<dbReference type="InterPro" id="IPR011990">
    <property type="entry name" value="TPR-like_helical_dom_sf"/>
</dbReference>
<name>A0ABN6NAR2_9BACT</name>
<evidence type="ECO:0008006" key="4">
    <source>
        <dbReference type="Google" id="ProtNLM"/>
    </source>
</evidence>
<dbReference type="Gene3D" id="3.40.30.10">
    <property type="entry name" value="Glutaredoxin"/>
    <property type="match status" value="1"/>
</dbReference>
<evidence type="ECO:0000313" key="3">
    <source>
        <dbReference type="Proteomes" id="UP001162734"/>
    </source>
</evidence>
<proteinExistence type="predicted"/>
<gene>
    <name evidence="2" type="ORF">AMPC_34120</name>
</gene>
<dbReference type="InterPro" id="IPR036249">
    <property type="entry name" value="Thioredoxin-like_sf"/>
</dbReference>
<dbReference type="SUPFAM" id="SSF52833">
    <property type="entry name" value="Thioredoxin-like"/>
    <property type="match status" value="1"/>
</dbReference>
<dbReference type="Gene3D" id="1.25.40.10">
    <property type="entry name" value="Tetratricopeptide repeat domain"/>
    <property type="match status" value="1"/>
</dbReference>
<evidence type="ECO:0000256" key="1">
    <source>
        <dbReference type="PROSITE-ProRule" id="PRU00339"/>
    </source>
</evidence>
<sequence length="266" mass="28182">MLLVAGGATAPEVARARVDLGGTVENAELPTLDGGRAPLLAKKALANVLVFFRPDQEHSVSTLRQLVDCEKRFESKPVHWVAVVSDTYPPDEVRAVVKDAGVKMPVVRDVGDALYGKLGIRLHPVVGIVDAKQKLVAYEPFHKIDYCALVTARIQFVLGEIDAQQLQAVLAPPRATQGGDDQVARRHVKMGEMMLKSGNTASAEENARKALEKDPALASAHALLGGALAGQGKCAEAAKAFDEALKLEPQNAAATAGKQRCAAGAR</sequence>
<dbReference type="InterPro" id="IPR019734">
    <property type="entry name" value="TPR_rpt"/>
</dbReference>
<dbReference type="EMBL" id="AP025592">
    <property type="protein sequence ID" value="BDG10299.1"/>
    <property type="molecule type" value="Genomic_DNA"/>
</dbReference>
<feature type="repeat" description="TPR" evidence="1">
    <location>
        <begin position="218"/>
        <end position="251"/>
    </location>
</feature>
<dbReference type="PROSITE" id="PS50005">
    <property type="entry name" value="TPR"/>
    <property type="match status" value="1"/>
</dbReference>
<dbReference type="SUPFAM" id="SSF48452">
    <property type="entry name" value="TPR-like"/>
    <property type="match status" value="1"/>
</dbReference>
<dbReference type="Proteomes" id="UP001162734">
    <property type="component" value="Chromosome"/>
</dbReference>
<organism evidence="2 3">
    <name type="scientific">Anaeromyxobacter paludicola</name>
    <dbReference type="NCBI Taxonomy" id="2918171"/>
    <lineage>
        <taxon>Bacteria</taxon>
        <taxon>Pseudomonadati</taxon>
        <taxon>Myxococcota</taxon>
        <taxon>Myxococcia</taxon>
        <taxon>Myxococcales</taxon>
        <taxon>Cystobacterineae</taxon>
        <taxon>Anaeromyxobacteraceae</taxon>
        <taxon>Anaeromyxobacter</taxon>
    </lineage>
</organism>
<protein>
    <recommendedName>
        <fullName evidence="4">Tetratricopeptide repeat protein</fullName>
    </recommendedName>
</protein>
<dbReference type="SMART" id="SM00028">
    <property type="entry name" value="TPR"/>
    <property type="match status" value="2"/>
</dbReference>
<keyword evidence="3" id="KW-1185">Reference proteome</keyword>
<reference evidence="3" key="1">
    <citation type="journal article" date="2022" name="Int. J. Syst. Evol. Microbiol.">
        <title>Anaeromyxobacter oryzae sp. nov., Anaeromyxobacter diazotrophicus sp. nov. and Anaeromyxobacter paludicola sp. nov., isolated from paddy soils.</title>
        <authorList>
            <person name="Itoh H."/>
            <person name="Xu Z."/>
            <person name="Mise K."/>
            <person name="Masuda Y."/>
            <person name="Ushijima N."/>
            <person name="Hayakawa C."/>
            <person name="Shiratori Y."/>
            <person name="Senoo K."/>
        </authorList>
    </citation>
    <scope>NUCLEOTIDE SEQUENCE [LARGE SCALE GENOMIC DNA]</scope>
    <source>
        <strain evidence="3">Red630</strain>
    </source>
</reference>
<accession>A0ABN6NAR2</accession>
<evidence type="ECO:0000313" key="2">
    <source>
        <dbReference type="EMBL" id="BDG10299.1"/>
    </source>
</evidence>